<keyword evidence="8" id="KW-0472">Membrane</keyword>
<evidence type="ECO:0000256" key="2">
    <source>
        <dbReference type="ARBA" id="ARBA00022729"/>
    </source>
</evidence>
<dbReference type="EMBL" id="JAATIS010000220">
    <property type="protein sequence ID" value="KAG2469384.1"/>
    <property type="molecule type" value="Genomic_DNA"/>
</dbReference>
<dbReference type="Proteomes" id="UP000886611">
    <property type="component" value="Unassembled WGS sequence"/>
</dbReference>
<dbReference type="PROSITE" id="PS01186">
    <property type="entry name" value="EGF_2"/>
    <property type="match status" value="1"/>
</dbReference>
<evidence type="ECO:0000256" key="7">
    <source>
        <dbReference type="SAM" id="MobiDB-lite"/>
    </source>
</evidence>
<comment type="caution">
    <text evidence="10">The sequence shown here is derived from an EMBL/GenBank/DDBJ whole genome shotgun (WGS) entry which is preliminary data.</text>
</comment>
<feature type="region of interest" description="Disordered" evidence="7">
    <location>
        <begin position="303"/>
        <end position="356"/>
    </location>
</feature>
<comment type="caution">
    <text evidence="6">Lacks conserved residue(s) required for the propagation of feature annotation.</text>
</comment>
<dbReference type="Pfam" id="PF00008">
    <property type="entry name" value="EGF"/>
    <property type="match status" value="1"/>
</dbReference>
<evidence type="ECO:0000256" key="1">
    <source>
        <dbReference type="ARBA" id="ARBA00022536"/>
    </source>
</evidence>
<feature type="disulfide bond" evidence="6">
    <location>
        <begin position="149"/>
        <end position="158"/>
    </location>
</feature>
<keyword evidence="11" id="KW-1185">Reference proteome</keyword>
<feature type="disulfide bond" evidence="6">
    <location>
        <begin position="128"/>
        <end position="138"/>
    </location>
</feature>
<protein>
    <submittedName>
        <fullName evidence="10">SNED1 protein</fullName>
    </submittedName>
</protein>
<dbReference type="PROSITE" id="PS00022">
    <property type="entry name" value="EGF_1"/>
    <property type="match status" value="1"/>
</dbReference>
<keyword evidence="8" id="KW-0812">Transmembrane</keyword>
<evidence type="ECO:0000256" key="5">
    <source>
        <dbReference type="ARBA" id="ARBA00023180"/>
    </source>
</evidence>
<dbReference type="InterPro" id="IPR001881">
    <property type="entry name" value="EGF-like_Ca-bd_dom"/>
</dbReference>
<dbReference type="PANTHER" id="PTHR12916">
    <property type="entry name" value="CYTOCHROME C OXIDASE POLYPEPTIDE VIC-2"/>
    <property type="match status" value="1"/>
</dbReference>
<dbReference type="PROSITE" id="PS00010">
    <property type="entry name" value="ASX_HYDROXYL"/>
    <property type="match status" value="1"/>
</dbReference>
<keyword evidence="3" id="KW-0677">Repeat</keyword>
<keyword evidence="5" id="KW-0325">Glycoprotein</keyword>
<evidence type="ECO:0000313" key="10">
    <source>
        <dbReference type="EMBL" id="KAG2469384.1"/>
    </source>
</evidence>
<dbReference type="FunFam" id="2.10.25.10:FF:000012">
    <property type="entry name" value="Delta-like protein"/>
    <property type="match status" value="1"/>
</dbReference>
<dbReference type="SMART" id="SM00181">
    <property type="entry name" value="EGF"/>
    <property type="match status" value="3"/>
</dbReference>
<dbReference type="InterPro" id="IPR000742">
    <property type="entry name" value="EGF"/>
</dbReference>
<keyword evidence="4 6" id="KW-1015">Disulfide bond</keyword>
<feature type="non-terminal residue" evidence="10">
    <location>
        <position position="356"/>
    </location>
</feature>
<feature type="domain" description="EGF-like" evidence="9">
    <location>
        <begin position="124"/>
        <end position="159"/>
    </location>
</feature>
<dbReference type="GO" id="GO:0005509">
    <property type="term" value="F:calcium ion binding"/>
    <property type="evidence" value="ECO:0007669"/>
    <property type="project" value="InterPro"/>
</dbReference>
<feature type="disulfide bond" evidence="6">
    <location>
        <begin position="112"/>
        <end position="121"/>
    </location>
</feature>
<feature type="non-terminal residue" evidence="10">
    <location>
        <position position="1"/>
    </location>
</feature>
<reference evidence="10 11" key="1">
    <citation type="journal article" date="2021" name="Cell">
        <title>Tracing the genetic footprints of vertebrate landing in non-teleost ray-finned fishes.</title>
        <authorList>
            <person name="Bi X."/>
            <person name="Wang K."/>
            <person name="Yang L."/>
            <person name="Pan H."/>
            <person name="Jiang H."/>
            <person name="Wei Q."/>
            <person name="Fang M."/>
            <person name="Yu H."/>
            <person name="Zhu C."/>
            <person name="Cai Y."/>
            <person name="He Y."/>
            <person name="Gan X."/>
            <person name="Zeng H."/>
            <person name="Yu D."/>
            <person name="Zhu Y."/>
            <person name="Jiang H."/>
            <person name="Qiu Q."/>
            <person name="Yang H."/>
            <person name="Zhang Y.E."/>
            <person name="Wang W."/>
            <person name="Zhu M."/>
            <person name="He S."/>
            <person name="Zhang G."/>
        </authorList>
    </citation>
    <scope>NUCLEOTIDE SEQUENCE [LARGE SCALE GENOMIC DNA]</scope>
    <source>
        <strain evidence="10">Bchr_013</strain>
    </source>
</reference>
<feature type="transmembrane region" description="Helical" evidence="8">
    <location>
        <begin position="175"/>
        <end position="198"/>
    </location>
</feature>
<keyword evidence="2" id="KW-0732">Signal</keyword>
<dbReference type="PRINTS" id="PR00010">
    <property type="entry name" value="EGFBLOOD"/>
</dbReference>
<dbReference type="PANTHER" id="PTHR12916:SF4">
    <property type="entry name" value="UNINFLATABLE, ISOFORM C"/>
    <property type="match status" value="1"/>
</dbReference>
<keyword evidence="1 6" id="KW-0245">EGF-like domain</keyword>
<keyword evidence="8" id="KW-1133">Transmembrane helix</keyword>
<dbReference type="AlphaFoldDB" id="A0A8X7XKQ5"/>
<dbReference type="SMART" id="SM00179">
    <property type="entry name" value="EGF_CA"/>
    <property type="match status" value="2"/>
</dbReference>
<sequence length="356" mass="38587">MGVPKTVGTISPLMASMEPNSAVFQNSSSHDALSGIQKGPKSLAYSDQMLVSLLVLPTYQPPCRETINGYRCRCLPEFTGKSCHVKFGACVSAPCLNGGHCVDLDVGYLCRCPEGFSGSYCEVVVDLCSSSCQQDAPCEIPDGGYGCTCPEGSNEKNCKNDSCHMSSCSGFGSPFYLTILLLPVLAVFCCVLSIFLLARHRRQAKGSRQVPVVKTFNNQRESINLIRNLPGAESRAPCKPEEIELTLPSSTATVTPIVFAEKNLSSQEGDADGRKPLILGKLDISNHEREKLNLFKFSDQQELEPREAAQAGHAGQNPTQLNHTPSGGDGINSRTPGRWNLSWKNYAPHDPDTDLR</sequence>
<dbReference type="PROSITE" id="PS50026">
    <property type="entry name" value="EGF_3"/>
    <property type="match status" value="2"/>
</dbReference>
<evidence type="ECO:0000256" key="3">
    <source>
        <dbReference type="ARBA" id="ARBA00022737"/>
    </source>
</evidence>
<dbReference type="CDD" id="cd00054">
    <property type="entry name" value="EGF_CA"/>
    <property type="match status" value="1"/>
</dbReference>
<evidence type="ECO:0000313" key="11">
    <source>
        <dbReference type="Proteomes" id="UP000886611"/>
    </source>
</evidence>
<proteinExistence type="predicted"/>
<dbReference type="Gene3D" id="2.10.25.10">
    <property type="entry name" value="Laminin"/>
    <property type="match status" value="2"/>
</dbReference>
<dbReference type="InterPro" id="IPR000152">
    <property type="entry name" value="EGF-type_Asp/Asn_hydroxyl_site"/>
</dbReference>
<organism evidence="10 11">
    <name type="scientific">Polypterus senegalus</name>
    <name type="common">Senegal bichir</name>
    <dbReference type="NCBI Taxonomy" id="55291"/>
    <lineage>
        <taxon>Eukaryota</taxon>
        <taxon>Metazoa</taxon>
        <taxon>Chordata</taxon>
        <taxon>Craniata</taxon>
        <taxon>Vertebrata</taxon>
        <taxon>Euteleostomi</taxon>
        <taxon>Actinopterygii</taxon>
        <taxon>Polypteriformes</taxon>
        <taxon>Polypteridae</taxon>
        <taxon>Polypterus</taxon>
    </lineage>
</organism>
<accession>A0A8X7XKQ5</accession>
<gene>
    <name evidence="10" type="primary">Sned1_1</name>
    <name evidence="10" type="ORF">GTO96_0004008</name>
</gene>
<dbReference type="SUPFAM" id="SSF57196">
    <property type="entry name" value="EGF/Laminin"/>
    <property type="match status" value="2"/>
</dbReference>
<evidence type="ECO:0000256" key="6">
    <source>
        <dbReference type="PROSITE-ProRule" id="PRU00076"/>
    </source>
</evidence>
<name>A0A8X7XKQ5_POLSE</name>
<feature type="compositionally biased region" description="Polar residues" evidence="7">
    <location>
        <begin position="316"/>
        <end position="325"/>
    </location>
</feature>
<evidence type="ECO:0000256" key="4">
    <source>
        <dbReference type="ARBA" id="ARBA00023157"/>
    </source>
</evidence>
<feature type="domain" description="EGF-like" evidence="9">
    <location>
        <begin position="86"/>
        <end position="122"/>
    </location>
</feature>
<evidence type="ECO:0000256" key="8">
    <source>
        <dbReference type="SAM" id="Phobius"/>
    </source>
</evidence>
<evidence type="ECO:0000259" key="9">
    <source>
        <dbReference type="PROSITE" id="PS50026"/>
    </source>
</evidence>
<feature type="compositionally biased region" description="Basic and acidic residues" evidence="7">
    <location>
        <begin position="347"/>
        <end position="356"/>
    </location>
</feature>